<dbReference type="Gene3D" id="1.10.8.270">
    <property type="entry name" value="putative rabgap domain of human tbc1 domain family member 14 like domains"/>
    <property type="match status" value="1"/>
</dbReference>
<dbReference type="SUPFAM" id="SSF47923">
    <property type="entry name" value="Ypt/Rab-GAP domain of gyp1p"/>
    <property type="match status" value="2"/>
</dbReference>
<dbReference type="Proteomes" id="UP000095284">
    <property type="component" value="Unplaced"/>
</dbReference>
<dbReference type="InterPro" id="IPR035969">
    <property type="entry name" value="Rab-GAP_TBC_sf"/>
</dbReference>
<dbReference type="PANTHER" id="PTHR47219">
    <property type="entry name" value="RAB GTPASE-ACTIVATING PROTEIN 1-LIKE"/>
    <property type="match status" value="1"/>
</dbReference>
<proteinExistence type="predicted"/>
<dbReference type="Gene3D" id="1.10.10.750">
    <property type="entry name" value="Ypt/Rab-GAP domain of gyp1p, domain 1"/>
    <property type="match status" value="1"/>
</dbReference>
<dbReference type="InterPro" id="IPR000195">
    <property type="entry name" value="Rab-GAP-TBC_dom"/>
</dbReference>
<keyword evidence="2" id="KW-1133">Transmembrane helix</keyword>
<sequence>MYSINESEVYPQNPSVSVQRTRQFYENMNNSLSNSGYDGVMHPPSRRRTAPAGSSSPRRDPQFADLNLSERPSGLNYSNEVEMYTASRIPLSYNLRKNIPPEYSNSHTVAQYYPGSPASYQAVYRIPRANSPRTEYMYSNPVPDQPTTSFEIQDQYGRNLNAIGATSGTMVTVPETDIIDSSTEEDEVIKDCDNEEFEDEIDYENDGGASSSDELDDPEVLALFEREQIVEKYEKGPEQEGIDSWENPDFELYHKTDRFGFIHKEGLTEQEIEKKEQMKERRRCLKWDAMYKEWEHREPTKMKERIWKGIPESYRIRAWSKMLHIEEYKRGNENKYQELLVRGQLLSKEVKQIDLDVNRTYRDNVAFMKRYDISQKRLFHILTAYSMYNTEVGYCQGMNHIVALLIMYMSDDEDAFWGLHSLLANKKYTMHGFFVPSFPKLRKFEDHFLNRVLPKYAPRVHKHFEKLMLPPIYLPKWWFGCFLDRVPFKLVLRIWDVFLFLGDGVLMAMALNIFKMHEKKIVKMSMEQFMDFIQRELPADFGYTDDQVMNSLKKWLERLQDDKMALPARREDDFPSQELGLILKRSLVDIRMDIAEIHSRSSRANLRNPLLAAIAASAELSLVYRHFYRLYADRYRRQVW</sequence>
<dbReference type="Pfam" id="PF00566">
    <property type="entry name" value="RabGAP-TBC"/>
    <property type="match status" value="1"/>
</dbReference>
<evidence type="ECO:0000256" key="2">
    <source>
        <dbReference type="SAM" id="Phobius"/>
    </source>
</evidence>
<dbReference type="InterPro" id="IPR050302">
    <property type="entry name" value="Rab_GAP_TBC_domain"/>
</dbReference>
<keyword evidence="2" id="KW-0812">Transmembrane</keyword>
<dbReference type="Gene3D" id="1.10.472.80">
    <property type="entry name" value="Ypt/Rab-GAP domain of gyp1p, domain 3"/>
    <property type="match status" value="1"/>
</dbReference>
<dbReference type="FunFam" id="1.10.8.270:FF:000016">
    <property type="entry name" value="TBC1 domain family member 2A"/>
    <property type="match status" value="1"/>
</dbReference>
<dbReference type="FunFam" id="1.10.472.80:FF:000019">
    <property type="entry name" value="USP6 N-terminal like"/>
    <property type="match status" value="1"/>
</dbReference>
<dbReference type="SMART" id="SM00164">
    <property type="entry name" value="TBC"/>
    <property type="match status" value="1"/>
</dbReference>
<dbReference type="AlphaFoldDB" id="A0A1I7SSH5"/>
<evidence type="ECO:0000256" key="1">
    <source>
        <dbReference type="SAM" id="MobiDB-lite"/>
    </source>
</evidence>
<dbReference type="eggNOG" id="KOG1102">
    <property type="taxonomic scope" value="Eukaryota"/>
</dbReference>
<organism evidence="4 5">
    <name type="scientific">Bursaphelenchus xylophilus</name>
    <name type="common">Pinewood nematode worm</name>
    <name type="synonym">Aphelenchoides xylophilus</name>
    <dbReference type="NCBI Taxonomy" id="6326"/>
    <lineage>
        <taxon>Eukaryota</taxon>
        <taxon>Metazoa</taxon>
        <taxon>Ecdysozoa</taxon>
        <taxon>Nematoda</taxon>
        <taxon>Chromadorea</taxon>
        <taxon>Rhabditida</taxon>
        <taxon>Tylenchina</taxon>
        <taxon>Tylenchomorpha</taxon>
        <taxon>Aphelenchoidea</taxon>
        <taxon>Aphelenchoididae</taxon>
        <taxon>Bursaphelenchus</taxon>
    </lineage>
</organism>
<evidence type="ECO:0000259" key="3">
    <source>
        <dbReference type="PROSITE" id="PS50086"/>
    </source>
</evidence>
<evidence type="ECO:0000313" key="4">
    <source>
        <dbReference type="Proteomes" id="UP000095284"/>
    </source>
</evidence>
<name>A0A1I7SSH5_BURXY</name>
<feature type="region of interest" description="Disordered" evidence="1">
    <location>
        <begin position="29"/>
        <end position="74"/>
    </location>
</feature>
<accession>A0A1I7SSH5</accession>
<feature type="domain" description="Rab-GAP TBC" evidence="3">
    <location>
        <begin position="309"/>
        <end position="502"/>
    </location>
</feature>
<reference evidence="5" key="1">
    <citation type="submission" date="2016-11" db="UniProtKB">
        <authorList>
            <consortium name="WormBaseParasite"/>
        </authorList>
    </citation>
    <scope>IDENTIFICATION</scope>
</reference>
<feature type="transmembrane region" description="Helical" evidence="2">
    <location>
        <begin position="494"/>
        <end position="514"/>
    </location>
</feature>
<dbReference type="WBParaSite" id="BXY_1599200.1">
    <property type="protein sequence ID" value="BXY_1599200.1"/>
    <property type="gene ID" value="BXY_1599200"/>
</dbReference>
<dbReference type="GO" id="GO:0031267">
    <property type="term" value="F:small GTPase binding"/>
    <property type="evidence" value="ECO:0007669"/>
    <property type="project" value="TreeGrafter"/>
</dbReference>
<evidence type="ECO:0000313" key="5">
    <source>
        <dbReference type="WBParaSite" id="BXY_1599200.1"/>
    </source>
</evidence>
<dbReference type="PANTHER" id="PTHR47219:SF19">
    <property type="entry name" value="USP6 N-TERMINAL-LIKE PROTEIN ISOFORM X1"/>
    <property type="match status" value="1"/>
</dbReference>
<dbReference type="GO" id="GO:0005096">
    <property type="term" value="F:GTPase activator activity"/>
    <property type="evidence" value="ECO:0007669"/>
    <property type="project" value="TreeGrafter"/>
</dbReference>
<protein>
    <submittedName>
        <fullName evidence="5">Rab-GAP TBC domain-containing protein</fullName>
    </submittedName>
</protein>
<keyword evidence="2" id="KW-0472">Membrane</keyword>
<dbReference type="PROSITE" id="PS50086">
    <property type="entry name" value="TBC_RABGAP"/>
    <property type="match status" value="1"/>
</dbReference>